<dbReference type="InterPro" id="IPR042211">
    <property type="entry name" value="CRISPR-assoc_Cas1_N"/>
</dbReference>
<keyword evidence="6 10" id="KW-0051">Antiviral defense</keyword>
<dbReference type="InterPro" id="IPR002729">
    <property type="entry name" value="CRISPR-assoc_Cas1"/>
</dbReference>
<dbReference type="Gene3D" id="1.20.120.920">
    <property type="entry name" value="CRISPR-associated endonuclease Cas1, C-terminal domain"/>
    <property type="match status" value="1"/>
</dbReference>
<evidence type="ECO:0000256" key="10">
    <source>
        <dbReference type="HAMAP-Rule" id="MF_01470"/>
    </source>
</evidence>
<dbReference type="InterPro" id="IPR042206">
    <property type="entry name" value="CRISPR-assoc_Cas1_C"/>
</dbReference>
<reference evidence="12" key="1">
    <citation type="submission" date="2018-02" db="EMBL/GenBank/DDBJ databases">
        <authorList>
            <person name="Hausmann B."/>
        </authorList>
    </citation>
    <scope>NUCLEOTIDE SEQUENCE [LARGE SCALE GENOMIC DNA]</scope>
    <source>
        <strain evidence="12">Peat soil MAG SbF1</strain>
    </source>
</reference>
<keyword evidence="3 10" id="KW-0255">Endonuclease</keyword>
<dbReference type="EMBL" id="OMOF01000463">
    <property type="protein sequence ID" value="SPF51592.1"/>
    <property type="molecule type" value="Genomic_DNA"/>
</dbReference>
<evidence type="ECO:0000256" key="2">
    <source>
        <dbReference type="ARBA" id="ARBA00022723"/>
    </source>
</evidence>
<feature type="binding site" evidence="10">
    <location>
        <position position="256"/>
    </location>
    <ligand>
        <name>Mn(2+)</name>
        <dbReference type="ChEBI" id="CHEBI:29035"/>
    </ligand>
</feature>
<dbReference type="GO" id="GO:0046872">
    <property type="term" value="F:metal ion binding"/>
    <property type="evidence" value="ECO:0007669"/>
    <property type="project" value="UniProtKB-UniRule"/>
</dbReference>
<dbReference type="Pfam" id="PF01867">
    <property type="entry name" value="Cas_Cas1"/>
    <property type="match status" value="1"/>
</dbReference>
<keyword evidence="8 10" id="KW-0464">Manganese</keyword>
<evidence type="ECO:0000256" key="4">
    <source>
        <dbReference type="ARBA" id="ARBA00022801"/>
    </source>
</evidence>
<gene>
    <name evidence="10" type="primary">cas1</name>
    <name evidence="11" type="ORF">SBF1_5150004</name>
</gene>
<keyword evidence="7 10" id="KW-0238">DNA-binding</keyword>
<dbReference type="EC" id="3.1.-.-" evidence="10"/>
<name>A0A2U3LI97_9FIRM</name>
<evidence type="ECO:0000256" key="6">
    <source>
        <dbReference type="ARBA" id="ARBA00023118"/>
    </source>
</evidence>
<evidence type="ECO:0000256" key="7">
    <source>
        <dbReference type="ARBA" id="ARBA00023125"/>
    </source>
</evidence>
<dbReference type="GO" id="GO:0003677">
    <property type="term" value="F:DNA binding"/>
    <property type="evidence" value="ECO:0007669"/>
    <property type="project" value="UniProtKB-KW"/>
</dbReference>
<accession>A0A2U3LI97</accession>
<proteinExistence type="inferred from homology"/>
<organism evidence="11 12">
    <name type="scientific">Candidatus Desulfosporosinus infrequens</name>
    <dbReference type="NCBI Taxonomy" id="2043169"/>
    <lineage>
        <taxon>Bacteria</taxon>
        <taxon>Bacillati</taxon>
        <taxon>Bacillota</taxon>
        <taxon>Clostridia</taxon>
        <taxon>Eubacteriales</taxon>
        <taxon>Desulfitobacteriaceae</taxon>
        <taxon>Desulfosporosinus</taxon>
    </lineage>
</organism>
<sequence length="489" mass="56275">MSEKIMVLNGHGIDIRVNSGHLKIKEGFPFKGNITEHYLDRGLNDIEHLVILGQTGSITIDAIKWMMDQDMIVSFLDPDGNIVTDFIPQNNISGIVKRRQATPSNSFNLEISSWLLSEKFKQQRNTLIHLSTKYRQAIWWTEEREQRIEKALTISSNREELLVSSLNPDAQRVLEAQAAAAYWPAFEGVELSWQKSAKIPNHWRTIGNRTSPKSCSPRKAIDPFHAGLNYLYAVLETKFKRSCFINGIDSDFGIIHADHANRASLVYDLIEPLRPKVDKVLFDWCMATSFNKKQFFETREGVCRIAPDVVSNIIPFVSELDRDVENIVKGYASYFKNKWVVQRPGEFAENEPDRRKSANKVERKAFKYKEVSLPTPSVKINTEKPSNQFIPPAIENLVTDNVDNETSGFFCLECGIAFVPEKPGQRFCGKTHKDTYRKRLLRQKRVSEGKCPQCGRPMEQTAEGTYKDRLTYCNDCMEYWKRKYREKKA</sequence>
<keyword evidence="5 10" id="KW-0460">Magnesium</keyword>
<dbReference type="AlphaFoldDB" id="A0A2U3LI97"/>
<evidence type="ECO:0000313" key="12">
    <source>
        <dbReference type="Proteomes" id="UP000238916"/>
    </source>
</evidence>
<comment type="similarity">
    <text evidence="10">Belongs to the CRISPR-associated endonuclease Cas1 family.</text>
</comment>
<dbReference type="GO" id="GO:0016787">
    <property type="term" value="F:hydrolase activity"/>
    <property type="evidence" value="ECO:0007669"/>
    <property type="project" value="UniProtKB-KW"/>
</dbReference>
<evidence type="ECO:0000256" key="5">
    <source>
        <dbReference type="ARBA" id="ARBA00022842"/>
    </source>
</evidence>
<dbReference type="Gene3D" id="3.100.10.20">
    <property type="entry name" value="CRISPR-associated endonuclease Cas1, N-terminal domain"/>
    <property type="match status" value="1"/>
</dbReference>
<keyword evidence="1 10" id="KW-0540">Nuclease</keyword>
<protein>
    <recommendedName>
        <fullName evidence="10">CRISPR-associated endonuclease Cas1</fullName>
        <ecNumber evidence="10">3.1.-.-</ecNumber>
    </recommendedName>
</protein>
<evidence type="ECO:0000256" key="9">
    <source>
        <dbReference type="ARBA" id="ARBA00038592"/>
    </source>
</evidence>
<evidence type="ECO:0000256" key="3">
    <source>
        <dbReference type="ARBA" id="ARBA00022759"/>
    </source>
</evidence>
<dbReference type="CDD" id="cd09634">
    <property type="entry name" value="Cas1_I-II-III"/>
    <property type="match status" value="1"/>
</dbReference>
<dbReference type="HAMAP" id="MF_01470">
    <property type="entry name" value="Cas1"/>
    <property type="match status" value="1"/>
</dbReference>
<evidence type="ECO:0000256" key="1">
    <source>
        <dbReference type="ARBA" id="ARBA00022722"/>
    </source>
</evidence>
<comment type="function">
    <text evidence="10">CRISPR (clustered regularly interspaced short palindromic repeat), is an adaptive immune system that provides protection against mobile genetic elements (viruses, transposable elements and conjugative plasmids). CRISPR clusters contain spacers, sequences complementary to antecedent mobile elements, and target invading nucleic acids. CRISPR clusters are transcribed and processed into CRISPR RNA (crRNA). Acts as a dsDNA endonuclease. Involved in the integration of spacer DNA into the CRISPR cassette.</text>
</comment>
<dbReference type="InterPro" id="IPR050646">
    <property type="entry name" value="Cas1"/>
</dbReference>
<comment type="subunit">
    <text evidence="9 10">Homodimer, forms a heterotetramer with a Cas2 homodimer.</text>
</comment>
<keyword evidence="4 10" id="KW-0378">Hydrolase</keyword>
<dbReference type="GO" id="GO:0043571">
    <property type="term" value="P:maintenance of CRISPR repeat elements"/>
    <property type="evidence" value="ECO:0007669"/>
    <property type="project" value="UniProtKB-UniRule"/>
</dbReference>
<comment type="cofactor">
    <cofactor evidence="10">
        <name>Mg(2+)</name>
        <dbReference type="ChEBI" id="CHEBI:18420"/>
    </cofactor>
    <cofactor evidence="10">
        <name>Mn(2+)</name>
        <dbReference type="ChEBI" id="CHEBI:29035"/>
    </cofactor>
</comment>
<feature type="binding site" evidence="10">
    <location>
        <position position="175"/>
    </location>
    <ligand>
        <name>Mn(2+)</name>
        <dbReference type="ChEBI" id="CHEBI:29035"/>
    </ligand>
</feature>
<dbReference type="Proteomes" id="UP000238916">
    <property type="component" value="Unassembled WGS sequence"/>
</dbReference>
<dbReference type="NCBIfam" id="TIGR00287">
    <property type="entry name" value="cas1"/>
    <property type="match status" value="1"/>
</dbReference>
<evidence type="ECO:0000256" key="8">
    <source>
        <dbReference type="ARBA" id="ARBA00023211"/>
    </source>
</evidence>
<feature type="binding site" evidence="10">
    <location>
        <position position="271"/>
    </location>
    <ligand>
        <name>Mn(2+)</name>
        <dbReference type="ChEBI" id="CHEBI:29035"/>
    </ligand>
</feature>
<dbReference type="GO" id="GO:0051607">
    <property type="term" value="P:defense response to virus"/>
    <property type="evidence" value="ECO:0007669"/>
    <property type="project" value="UniProtKB-UniRule"/>
</dbReference>
<dbReference type="GO" id="GO:0004519">
    <property type="term" value="F:endonuclease activity"/>
    <property type="evidence" value="ECO:0007669"/>
    <property type="project" value="UniProtKB-UniRule"/>
</dbReference>
<dbReference type="PANTHER" id="PTHR34353:SF2">
    <property type="entry name" value="CRISPR-ASSOCIATED ENDONUCLEASE CAS1 1"/>
    <property type="match status" value="1"/>
</dbReference>
<evidence type="ECO:0000313" key="11">
    <source>
        <dbReference type="EMBL" id="SPF51592.1"/>
    </source>
</evidence>
<keyword evidence="2 10" id="KW-0479">Metal-binding</keyword>
<dbReference type="PANTHER" id="PTHR34353">
    <property type="entry name" value="CRISPR-ASSOCIATED ENDONUCLEASE CAS1 1"/>
    <property type="match status" value="1"/>
</dbReference>